<evidence type="ECO:0000256" key="4">
    <source>
        <dbReference type="SAM" id="SignalP"/>
    </source>
</evidence>
<evidence type="ECO:0000256" key="3">
    <source>
        <dbReference type="ARBA" id="ARBA00023295"/>
    </source>
</evidence>
<evidence type="ECO:0000256" key="1">
    <source>
        <dbReference type="ARBA" id="ARBA00007401"/>
    </source>
</evidence>
<dbReference type="Pfam" id="PF16355">
    <property type="entry name" value="DUF4982"/>
    <property type="match status" value="1"/>
</dbReference>
<evidence type="ECO:0000256" key="2">
    <source>
        <dbReference type="ARBA" id="ARBA00022801"/>
    </source>
</evidence>
<evidence type="ECO:0000313" key="10">
    <source>
        <dbReference type="EMBL" id="MDQ1148795.1"/>
    </source>
</evidence>
<dbReference type="EMBL" id="JAUTBA010000001">
    <property type="protein sequence ID" value="MDQ1148795.1"/>
    <property type="molecule type" value="Genomic_DNA"/>
</dbReference>
<comment type="caution">
    <text evidence="10">The sequence shown here is derived from an EMBL/GenBank/DDBJ whole genome shotgun (WGS) entry which is preliminary data.</text>
</comment>
<feature type="domain" description="Glycoside hydrolase family 2 catalytic" evidence="6">
    <location>
        <begin position="331"/>
        <end position="469"/>
    </location>
</feature>
<dbReference type="Gene3D" id="3.20.20.80">
    <property type="entry name" value="Glycosidases"/>
    <property type="match status" value="1"/>
</dbReference>
<dbReference type="Pfam" id="PF02837">
    <property type="entry name" value="Glyco_hydro_2_N"/>
    <property type="match status" value="1"/>
</dbReference>
<dbReference type="EC" id="3.2.1.23" evidence="10"/>
<dbReference type="PANTHER" id="PTHR42732">
    <property type="entry name" value="BETA-GALACTOSIDASE"/>
    <property type="match status" value="1"/>
</dbReference>
<accession>A0ABU0U1G3</accession>
<dbReference type="InterPro" id="IPR013783">
    <property type="entry name" value="Ig-like_fold"/>
</dbReference>
<dbReference type="SUPFAM" id="SSF49785">
    <property type="entry name" value="Galactose-binding domain-like"/>
    <property type="match status" value="2"/>
</dbReference>
<feature type="domain" description="Glycosyl hydrolases family 2 sugar binding" evidence="7">
    <location>
        <begin position="89"/>
        <end position="200"/>
    </location>
</feature>
<dbReference type="RefSeq" id="WP_307184757.1">
    <property type="nucleotide sequence ID" value="NZ_JAUTBA010000001.1"/>
</dbReference>
<evidence type="ECO:0000259" key="5">
    <source>
        <dbReference type="Pfam" id="PF00703"/>
    </source>
</evidence>
<comment type="similarity">
    <text evidence="1">Belongs to the glycosyl hydrolase 2 family.</text>
</comment>
<keyword evidence="11" id="KW-1185">Reference proteome</keyword>
<feature type="chain" id="PRO_5046314077" evidence="4">
    <location>
        <begin position="27"/>
        <end position="1169"/>
    </location>
</feature>
<dbReference type="InterPro" id="IPR008979">
    <property type="entry name" value="Galactose-bd-like_sf"/>
</dbReference>
<evidence type="ECO:0000259" key="6">
    <source>
        <dbReference type="Pfam" id="PF02836"/>
    </source>
</evidence>
<evidence type="ECO:0000259" key="9">
    <source>
        <dbReference type="Pfam" id="PF16355"/>
    </source>
</evidence>
<dbReference type="InterPro" id="IPR006102">
    <property type="entry name" value="Ig-like_GH2"/>
</dbReference>
<dbReference type="Pfam" id="PF11721">
    <property type="entry name" value="Malectin"/>
    <property type="match status" value="1"/>
</dbReference>
<organism evidence="10 11">
    <name type="scientific">Sphingobacterium zeae</name>
    <dbReference type="NCBI Taxonomy" id="1776859"/>
    <lineage>
        <taxon>Bacteria</taxon>
        <taxon>Pseudomonadati</taxon>
        <taxon>Bacteroidota</taxon>
        <taxon>Sphingobacteriia</taxon>
        <taxon>Sphingobacteriales</taxon>
        <taxon>Sphingobacteriaceae</taxon>
        <taxon>Sphingobacterium</taxon>
    </lineage>
</organism>
<keyword evidence="4" id="KW-0732">Signal</keyword>
<reference evidence="10 11" key="1">
    <citation type="submission" date="2023-07" db="EMBL/GenBank/DDBJ databases">
        <title>Functional and genomic diversity of the sorghum phyllosphere microbiome.</title>
        <authorList>
            <person name="Shade A."/>
        </authorList>
    </citation>
    <scope>NUCLEOTIDE SEQUENCE [LARGE SCALE GENOMIC DNA]</scope>
    <source>
        <strain evidence="10 11">SORGH_AS_0892</strain>
    </source>
</reference>
<dbReference type="Pfam" id="PF00703">
    <property type="entry name" value="Glyco_hydro_2"/>
    <property type="match status" value="1"/>
</dbReference>
<dbReference type="Proteomes" id="UP001244640">
    <property type="component" value="Unassembled WGS sequence"/>
</dbReference>
<evidence type="ECO:0000259" key="7">
    <source>
        <dbReference type="Pfam" id="PF02837"/>
    </source>
</evidence>
<dbReference type="InterPro" id="IPR006101">
    <property type="entry name" value="Glyco_hydro_2"/>
</dbReference>
<dbReference type="InterPro" id="IPR021720">
    <property type="entry name" value="Malectin_dom"/>
</dbReference>
<dbReference type="InterPro" id="IPR017853">
    <property type="entry name" value="GH"/>
</dbReference>
<dbReference type="Gene3D" id="2.60.40.10">
    <property type="entry name" value="Immunoglobulins"/>
    <property type="match status" value="2"/>
</dbReference>
<dbReference type="PRINTS" id="PR00132">
    <property type="entry name" value="GLHYDRLASE2"/>
</dbReference>
<dbReference type="Pfam" id="PF02836">
    <property type="entry name" value="Glyco_hydro_2_C"/>
    <property type="match status" value="1"/>
</dbReference>
<feature type="domain" description="Glycoside hydrolase family 2 immunoglobulin-like beta-sandwich" evidence="5">
    <location>
        <begin position="218"/>
        <end position="316"/>
    </location>
</feature>
<dbReference type="Gene3D" id="2.60.120.430">
    <property type="entry name" value="Galactose-binding lectin"/>
    <property type="match status" value="1"/>
</dbReference>
<dbReference type="InterPro" id="IPR032311">
    <property type="entry name" value="DUF4982"/>
</dbReference>
<sequence>MKIRLTLFRKLFYCVCMLLCGSFSYAQKLRKTITLDFEWETIMHQKDSARYNGFHNVSFKTDKDWRKVDVPHNWDGYEGYRRLLHGNLHGYSWYRKNFSIKQQKNKNRFYLFFEGVGSYATVWLNGMRVGYHAGGRTTFTLDVTDAIKLDGTPNLLAVRADHPAHIMDLPWVDGGCSTERGFSEGSQPMGIFRPVSLLMKNEVSITPFGEHYWNDETADHKKAIVHQAVEISNKSQESKYLEIVTEVLDQNGKSVLRSASKNQVKENTIKEIRLKDLVLANPQLWSVDSPYLYRIKMQIKIGGQITDEVETRYGIRSVRWSKGLKPSGDPRLLVNGKPIFINGIAEYEHKLGQSHAFDKEEIDARIRQIRTLGFNSFRDAHQPHNLRYQHAWDRHGILLWTQLAAHIWFDTPAFRENFKKLLTEWVRERRNSPSVILWGLENESTLPEDFARECTALIRKLDPTASIQRLVTTCNGGNGTDWDVPQNWTGTYGGNQNTYGEDLKKQQLVGEYGAWRSLGLHAEPPYLPNENNYNEERFVDILQTKVRLADSVKTKAIGHYLWLWNSHDNPGRIQGGEGNRDIDRIGPVNYKGLLTPWGEPTDAYYMYLSHYGKKEHPMVYIAMHSWPNRWLAPGVKDNIRIFSNCEEVELFNDLGSLSLGKKQHPGFGKHIEFNNVEVRYNILYAEGRIGGKVVSRDTVILHNFPESPHFRDFSVGSSKMLKPDLGYHYLYRVNCGGDNYTDEYGAEWKADQPYRSKSGWGSKSWADSFEGMNTYFASQRVIFDPIKGTGGWPLFQSFRYGLDKLGYQFDVPNGEYLVELYFAEPWYGKFSSGNGDRVFDIAINGQLVEHKFDIYKNAGFQRVVRKRYSVKVVDGKIVINFPRVYAGQAVLQAISIATKKHVHLVSESSGQDHYNLDLARQNIKLHSWLDIGSVLKKDGASVTSFFSLPPSLFGSDYFELDSNSIYHLRFKEPTTAFYLGNEKPKDFEETKDSVQLNTGKYFAVFRRVLKAGEEILLKTDRGGDIVVFQQQSGLLPVYDLKEVKNYKAYQTLWREGVSEIEFAGQRRLVFNASESYIAWEFQVGAADVYSLLMKYHNPFKEIRRAYYEILDKNKYVLVPKTLVSLQPTRSGKWNYINTDTKTMINAGTYFIKLYSVDSKGVVVDNLEVK</sequence>
<dbReference type="PANTHER" id="PTHR42732:SF1">
    <property type="entry name" value="BETA-MANNOSIDASE"/>
    <property type="match status" value="1"/>
</dbReference>
<dbReference type="InterPro" id="IPR036156">
    <property type="entry name" value="Beta-gal/glucu_dom_sf"/>
</dbReference>
<name>A0ABU0U1G3_9SPHI</name>
<dbReference type="GO" id="GO:0004565">
    <property type="term" value="F:beta-galactosidase activity"/>
    <property type="evidence" value="ECO:0007669"/>
    <property type="project" value="UniProtKB-EC"/>
</dbReference>
<dbReference type="InterPro" id="IPR006103">
    <property type="entry name" value="Glyco_hydro_2_cat"/>
</dbReference>
<feature type="signal peptide" evidence="4">
    <location>
        <begin position="1"/>
        <end position="26"/>
    </location>
</feature>
<gene>
    <name evidence="10" type="ORF">QE382_000779</name>
</gene>
<feature type="domain" description="Malectin" evidence="8">
    <location>
        <begin position="730"/>
        <end position="892"/>
    </location>
</feature>
<dbReference type="InterPro" id="IPR006104">
    <property type="entry name" value="Glyco_hydro_2_N"/>
</dbReference>
<keyword evidence="3 10" id="KW-0326">Glycosidase</keyword>
<dbReference type="Gene3D" id="2.60.120.260">
    <property type="entry name" value="Galactose-binding domain-like"/>
    <property type="match status" value="2"/>
</dbReference>
<proteinExistence type="inferred from homology"/>
<evidence type="ECO:0000259" key="8">
    <source>
        <dbReference type="Pfam" id="PF11721"/>
    </source>
</evidence>
<feature type="domain" description="DUF4982" evidence="9">
    <location>
        <begin position="636"/>
        <end position="694"/>
    </location>
</feature>
<dbReference type="InterPro" id="IPR051913">
    <property type="entry name" value="GH2_Domain-Containing"/>
</dbReference>
<keyword evidence="2 10" id="KW-0378">Hydrolase</keyword>
<evidence type="ECO:0000313" key="11">
    <source>
        <dbReference type="Proteomes" id="UP001244640"/>
    </source>
</evidence>
<protein>
    <submittedName>
        <fullName evidence="10">Beta-galactosidase</fullName>
        <ecNumber evidence="10">3.2.1.23</ecNumber>
    </submittedName>
</protein>
<dbReference type="SUPFAM" id="SSF49303">
    <property type="entry name" value="beta-Galactosidase/glucuronidase domain"/>
    <property type="match status" value="1"/>
</dbReference>
<dbReference type="SUPFAM" id="SSF51445">
    <property type="entry name" value="(Trans)glycosidases"/>
    <property type="match status" value="1"/>
</dbReference>